<dbReference type="HOGENOM" id="CLU_2850184_0_0_1"/>
<reference evidence="3" key="1">
    <citation type="journal article" date="2011" name="Proc. Natl. Acad. Sci. U.S.A.">
        <title>Obligate biotrophy features unraveled by the genomic analysis of rust fungi.</title>
        <authorList>
            <person name="Duplessis S."/>
            <person name="Cuomo C.A."/>
            <person name="Lin Y.-C."/>
            <person name="Aerts A."/>
            <person name="Tisserant E."/>
            <person name="Veneault-Fourrey C."/>
            <person name="Joly D.L."/>
            <person name="Hacquard S."/>
            <person name="Amselem J."/>
            <person name="Cantarel B.L."/>
            <person name="Chiu R."/>
            <person name="Coutinho P.M."/>
            <person name="Feau N."/>
            <person name="Field M."/>
            <person name="Frey P."/>
            <person name="Gelhaye E."/>
            <person name="Goldberg J."/>
            <person name="Grabherr M.G."/>
            <person name="Kodira C.D."/>
            <person name="Kohler A."/>
            <person name="Kuees U."/>
            <person name="Lindquist E.A."/>
            <person name="Lucas S.M."/>
            <person name="Mago R."/>
            <person name="Mauceli E."/>
            <person name="Morin E."/>
            <person name="Murat C."/>
            <person name="Pangilinan J.L."/>
            <person name="Park R."/>
            <person name="Pearson M."/>
            <person name="Quesneville H."/>
            <person name="Rouhier N."/>
            <person name="Sakthikumar S."/>
            <person name="Salamov A.A."/>
            <person name="Schmutz J."/>
            <person name="Selles B."/>
            <person name="Shapiro H."/>
            <person name="Tanguay P."/>
            <person name="Tuskan G.A."/>
            <person name="Henrissat B."/>
            <person name="Van de Peer Y."/>
            <person name="Rouze P."/>
            <person name="Ellis J.G."/>
            <person name="Dodds P.N."/>
            <person name="Schein J.E."/>
            <person name="Zhong S."/>
            <person name="Hamelin R.C."/>
            <person name="Grigoriev I.V."/>
            <person name="Szabo L.J."/>
            <person name="Martin F."/>
        </authorList>
    </citation>
    <scope>NUCLEOTIDE SEQUENCE [LARGE SCALE GENOMIC DNA]</scope>
    <source>
        <strain evidence="3">98AG31 / pathotype 3-4-7</strain>
    </source>
</reference>
<accession>F4R633</accession>
<evidence type="ECO:0000313" key="2">
    <source>
        <dbReference type="EMBL" id="EGG12149.1"/>
    </source>
</evidence>
<dbReference type="InParanoid" id="F4R633"/>
<dbReference type="RefSeq" id="XP_007404524.1">
    <property type="nucleotide sequence ID" value="XM_007404462.1"/>
</dbReference>
<organism evidence="3">
    <name type="scientific">Melampsora larici-populina (strain 98AG31 / pathotype 3-4-7)</name>
    <name type="common">Poplar leaf rust fungus</name>
    <dbReference type="NCBI Taxonomy" id="747676"/>
    <lineage>
        <taxon>Eukaryota</taxon>
        <taxon>Fungi</taxon>
        <taxon>Dikarya</taxon>
        <taxon>Basidiomycota</taxon>
        <taxon>Pucciniomycotina</taxon>
        <taxon>Pucciniomycetes</taxon>
        <taxon>Pucciniales</taxon>
        <taxon>Melampsoraceae</taxon>
        <taxon>Melampsora</taxon>
    </lineage>
</organism>
<evidence type="ECO:0000313" key="3">
    <source>
        <dbReference type="Proteomes" id="UP000001072"/>
    </source>
</evidence>
<dbReference type="VEuPathDB" id="FungiDB:MELLADRAFT_70732"/>
<proteinExistence type="predicted"/>
<dbReference type="Proteomes" id="UP000001072">
    <property type="component" value="Unassembled WGS sequence"/>
</dbReference>
<dbReference type="KEGG" id="mlr:MELLADRAFT_70732"/>
<dbReference type="OrthoDB" id="10345179at2759"/>
<dbReference type="AlphaFoldDB" id="F4R633"/>
<name>F4R633_MELLP</name>
<dbReference type="EMBL" id="GL883091">
    <property type="protein sequence ID" value="EGG12149.1"/>
    <property type="molecule type" value="Genomic_DNA"/>
</dbReference>
<sequence length="65" mass="7195">MRADLQLGRSMNTTGNQVTTNAPTSKSAPRPQQQYPHTTAYPLPNDSCQRTMAQHDHNTAKKAKT</sequence>
<evidence type="ECO:0000256" key="1">
    <source>
        <dbReference type="SAM" id="MobiDB-lite"/>
    </source>
</evidence>
<gene>
    <name evidence="2" type="ORF">MELLADRAFT_70732</name>
</gene>
<protein>
    <submittedName>
        <fullName evidence="2">Uncharacterized protein</fullName>
    </submittedName>
</protein>
<dbReference type="GeneID" id="18931620"/>
<feature type="region of interest" description="Disordered" evidence="1">
    <location>
        <begin position="1"/>
        <end position="65"/>
    </location>
</feature>
<keyword evidence="3" id="KW-1185">Reference proteome</keyword>
<feature type="compositionally biased region" description="Polar residues" evidence="1">
    <location>
        <begin position="9"/>
        <end position="37"/>
    </location>
</feature>